<keyword evidence="2" id="KW-1185">Reference proteome</keyword>
<reference evidence="1 2" key="1">
    <citation type="submission" date="2014-06" db="EMBL/GenBank/DDBJ databases">
        <authorList>
            <person name="Swart Estienne"/>
        </authorList>
    </citation>
    <scope>NUCLEOTIDE SEQUENCE [LARGE SCALE GENOMIC DNA]</scope>
    <source>
        <strain evidence="1 2">130c</strain>
    </source>
</reference>
<sequence length="153" mass="18943">MMKYDENFNAKMLYTIHRKGLSSRLWTQSKQIQRQNCSICKKARTLKYQKYVLETEYLLNPNWNRVKYRELQKQLKMTFHQIYKWKWDHIEKCRFKVKVQQELEHQMRPIDKIEVEKDNNNNIIRVQKKSVYFEVVKTKGYQQTTFENKISQI</sequence>
<accession>A0A078A5W0</accession>
<dbReference type="InParanoid" id="A0A078A5W0"/>
<dbReference type="SUPFAM" id="SSF46689">
    <property type="entry name" value="Homeodomain-like"/>
    <property type="match status" value="1"/>
</dbReference>
<evidence type="ECO:0000313" key="2">
    <source>
        <dbReference type="Proteomes" id="UP000039865"/>
    </source>
</evidence>
<dbReference type="AlphaFoldDB" id="A0A078A5W0"/>
<name>A0A078A5W0_STYLE</name>
<evidence type="ECO:0008006" key="3">
    <source>
        <dbReference type="Google" id="ProtNLM"/>
    </source>
</evidence>
<protein>
    <recommendedName>
        <fullName evidence="3">Homeobox domain-containing protein</fullName>
    </recommendedName>
</protein>
<evidence type="ECO:0000313" key="1">
    <source>
        <dbReference type="EMBL" id="CDW77579.1"/>
    </source>
</evidence>
<organism evidence="1 2">
    <name type="scientific">Stylonychia lemnae</name>
    <name type="common">Ciliate</name>
    <dbReference type="NCBI Taxonomy" id="5949"/>
    <lineage>
        <taxon>Eukaryota</taxon>
        <taxon>Sar</taxon>
        <taxon>Alveolata</taxon>
        <taxon>Ciliophora</taxon>
        <taxon>Intramacronucleata</taxon>
        <taxon>Spirotrichea</taxon>
        <taxon>Stichotrichia</taxon>
        <taxon>Sporadotrichida</taxon>
        <taxon>Oxytrichidae</taxon>
        <taxon>Stylonychinae</taxon>
        <taxon>Stylonychia</taxon>
    </lineage>
</organism>
<dbReference type="EMBL" id="CCKQ01006285">
    <property type="protein sequence ID" value="CDW77579.1"/>
    <property type="molecule type" value="Genomic_DNA"/>
</dbReference>
<proteinExistence type="predicted"/>
<dbReference type="InterPro" id="IPR009057">
    <property type="entry name" value="Homeodomain-like_sf"/>
</dbReference>
<dbReference type="Proteomes" id="UP000039865">
    <property type="component" value="Unassembled WGS sequence"/>
</dbReference>
<gene>
    <name evidence="1" type="primary">Contig18948.g20097</name>
    <name evidence="1" type="ORF">STYLEM_6542</name>
</gene>